<dbReference type="EMBL" id="QFBC01000039">
    <property type="protein sequence ID" value="PWE52083.1"/>
    <property type="molecule type" value="Genomic_DNA"/>
</dbReference>
<sequence length="320" mass="35547">MKKRVHLHQLRIGMYVEEVEGRGRDWRECPGAFLIRTSEQIERILHCNAMSAVINVDKGRDVEGKSISEFSQAQIDHEAELLRDFSLEEIQQAKSTIANTAPKVRELLLSAHGHGTISMASATETVGEIMRSTLGQSGALIGLTKLKSRDEGTFIHCLAVSALMITFGRSLGFGEDTVELLGVGGLVHDIGKMTIPISILQKASKLDEKEFQVIRSHPDRGYHLLAQIKNTSPLILEVCKHHHEKYDGSGYPNGLRADEIPFSARIAAICDVYDALTTIRSYKKAWIQAQAVDLMLNARGHFDPKLLREFVARLVIDGKI</sequence>
<dbReference type="AlphaFoldDB" id="A0A2U2DFI7"/>
<evidence type="ECO:0000313" key="3">
    <source>
        <dbReference type="Proteomes" id="UP000245252"/>
    </source>
</evidence>
<dbReference type="RefSeq" id="WP_109462456.1">
    <property type="nucleotide sequence ID" value="NZ_QFBC01000039.1"/>
</dbReference>
<reference evidence="2 3" key="1">
    <citation type="submission" date="2018-05" db="EMBL/GenBank/DDBJ databases">
        <title>The draft genome of strain NS-104.</title>
        <authorList>
            <person name="Hang P."/>
            <person name="Jiang J."/>
        </authorList>
    </citation>
    <scope>NUCLEOTIDE SEQUENCE [LARGE SCALE GENOMIC DNA]</scope>
    <source>
        <strain evidence="2 3">NS-104</strain>
    </source>
</reference>
<gene>
    <name evidence="2" type="ORF">DEM27_32970</name>
</gene>
<name>A0A2U2DFI7_9HYPH</name>
<accession>A0A2U2DFI7</accession>
<dbReference type="GO" id="GO:0008081">
    <property type="term" value="F:phosphoric diester hydrolase activity"/>
    <property type="evidence" value="ECO:0007669"/>
    <property type="project" value="UniProtKB-ARBA"/>
</dbReference>
<keyword evidence="3" id="KW-1185">Reference proteome</keyword>
<dbReference type="InterPro" id="IPR021812">
    <property type="entry name" value="DUF3391"/>
</dbReference>
<dbReference type="PROSITE" id="PS51832">
    <property type="entry name" value="HD_GYP"/>
    <property type="match status" value="1"/>
</dbReference>
<dbReference type="Pfam" id="PF13487">
    <property type="entry name" value="HD_5"/>
    <property type="match status" value="1"/>
</dbReference>
<dbReference type="Pfam" id="PF11871">
    <property type="entry name" value="DUF3391"/>
    <property type="match status" value="1"/>
</dbReference>
<dbReference type="InterPro" id="IPR003607">
    <property type="entry name" value="HD/PDEase_dom"/>
</dbReference>
<keyword evidence="2" id="KW-0378">Hydrolase</keyword>
<dbReference type="NCBIfam" id="TIGR00277">
    <property type="entry name" value="HDIG"/>
    <property type="match status" value="1"/>
</dbReference>
<proteinExistence type="predicted"/>
<dbReference type="Gene3D" id="1.10.3210.10">
    <property type="entry name" value="Hypothetical protein af1432"/>
    <property type="match status" value="1"/>
</dbReference>
<dbReference type="CDD" id="cd00077">
    <property type="entry name" value="HDc"/>
    <property type="match status" value="1"/>
</dbReference>
<evidence type="ECO:0000313" key="2">
    <source>
        <dbReference type="EMBL" id="PWE52083.1"/>
    </source>
</evidence>
<dbReference type="InterPro" id="IPR006675">
    <property type="entry name" value="HDIG_dom"/>
</dbReference>
<feature type="domain" description="HD-GYP" evidence="1">
    <location>
        <begin position="131"/>
        <end position="320"/>
    </location>
</feature>
<organism evidence="2 3">
    <name type="scientific">Metarhizobium album</name>
    <dbReference type="NCBI Taxonomy" id="2182425"/>
    <lineage>
        <taxon>Bacteria</taxon>
        <taxon>Pseudomonadati</taxon>
        <taxon>Pseudomonadota</taxon>
        <taxon>Alphaproteobacteria</taxon>
        <taxon>Hyphomicrobiales</taxon>
        <taxon>Rhizobiaceae</taxon>
        <taxon>Metarhizobium</taxon>
    </lineage>
</organism>
<dbReference type="PANTHER" id="PTHR43155:SF2">
    <property type="entry name" value="CYCLIC DI-GMP PHOSPHODIESTERASE PA4108"/>
    <property type="match status" value="1"/>
</dbReference>
<dbReference type="InterPro" id="IPR037522">
    <property type="entry name" value="HD_GYP_dom"/>
</dbReference>
<dbReference type="PANTHER" id="PTHR43155">
    <property type="entry name" value="CYCLIC DI-GMP PHOSPHODIESTERASE PA4108-RELATED"/>
    <property type="match status" value="1"/>
</dbReference>
<evidence type="ECO:0000259" key="1">
    <source>
        <dbReference type="PROSITE" id="PS51832"/>
    </source>
</evidence>
<dbReference type="SUPFAM" id="SSF109604">
    <property type="entry name" value="HD-domain/PDEase-like"/>
    <property type="match status" value="1"/>
</dbReference>
<protein>
    <submittedName>
        <fullName evidence="2">HD family phosphohydrolase</fullName>
    </submittedName>
</protein>
<dbReference type="OrthoDB" id="9802066at2"/>
<dbReference type="SMART" id="SM00471">
    <property type="entry name" value="HDc"/>
    <property type="match status" value="1"/>
</dbReference>
<dbReference type="Proteomes" id="UP000245252">
    <property type="component" value="Unassembled WGS sequence"/>
</dbReference>
<comment type="caution">
    <text evidence="2">The sequence shown here is derived from an EMBL/GenBank/DDBJ whole genome shotgun (WGS) entry which is preliminary data.</text>
</comment>